<evidence type="ECO:0000313" key="2">
    <source>
        <dbReference type="Proteomes" id="UP000038045"/>
    </source>
</evidence>
<organism evidence="2 3">
    <name type="scientific">Parastrongyloides trichosuri</name>
    <name type="common">Possum-specific nematode worm</name>
    <dbReference type="NCBI Taxonomy" id="131310"/>
    <lineage>
        <taxon>Eukaryota</taxon>
        <taxon>Metazoa</taxon>
        <taxon>Ecdysozoa</taxon>
        <taxon>Nematoda</taxon>
        <taxon>Chromadorea</taxon>
        <taxon>Rhabditida</taxon>
        <taxon>Tylenchina</taxon>
        <taxon>Panagrolaimomorpha</taxon>
        <taxon>Strongyloidoidea</taxon>
        <taxon>Strongyloididae</taxon>
        <taxon>Parastrongyloides</taxon>
    </lineage>
</organism>
<proteinExistence type="predicted"/>
<name>A0A0N4ZGU6_PARTI</name>
<dbReference type="WBParaSite" id="PTRK_0000706400.1">
    <property type="protein sequence ID" value="PTRK_0000706400.1"/>
    <property type="gene ID" value="PTRK_0000706400"/>
</dbReference>
<keyword evidence="2" id="KW-1185">Reference proteome</keyword>
<protein>
    <submittedName>
        <fullName evidence="3">DUF1214 domain-containing protein</fullName>
    </submittedName>
</protein>
<feature type="chain" id="PRO_5005891680" evidence="1">
    <location>
        <begin position="26"/>
        <end position="177"/>
    </location>
</feature>
<accession>A0A0N4ZGU6</accession>
<evidence type="ECO:0000313" key="3">
    <source>
        <dbReference type="WBParaSite" id="PTRK_0000706400.1"/>
    </source>
</evidence>
<dbReference type="Proteomes" id="UP000038045">
    <property type="component" value="Unplaced"/>
</dbReference>
<dbReference type="AlphaFoldDB" id="A0A0N4ZGU6"/>
<sequence>MGAGFALAGLASLMLAPEAANPSSADAVGGVTSTVLMSGCVPLVTRNRPLSYTFEGSRIVRVERPDGLPIGDEEVEVWEVPSPKGRIYVYAPPTNPSACYVSVFDADVGEVAPDVRAFLKSPDSPLSEGPIQQVEGTGAAQIIYTSTKASWPVVVSLIANSAADSVPSVQLAVQRIP</sequence>
<keyword evidence="1" id="KW-0732">Signal</keyword>
<evidence type="ECO:0000256" key="1">
    <source>
        <dbReference type="SAM" id="SignalP"/>
    </source>
</evidence>
<reference evidence="3" key="1">
    <citation type="submission" date="2017-02" db="UniProtKB">
        <authorList>
            <consortium name="WormBaseParasite"/>
        </authorList>
    </citation>
    <scope>IDENTIFICATION</scope>
</reference>
<feature type="signal peptide" evidence="1">
    <location>
        <begin position="1"/>
        <end position="25"/>
    </location>
</feature>